<keyword evidence="5" id="KW-1185">Reference proteome</keyword>
<name>A0AA96UYH2_9EURY</name>
<proteinExistence type="predicted"/>
<accession>A0AA96UYH2</accession>
<evidence type="ECO:0000256" key="1">
    <source>
        <dbReference type="ARBA" id="ARBA00022679"/>
    </source>
</evidence>
<dbReference type="GO" id="GO:0004674">
    <property type="term" value="F:protein serine/threonine kinase activity"/>
    <property type="evidence" value="ECO:0007669"/>
    <property type="project" value="TreeGrafter"/>
</dbReference>
<protein>
    <recommendedName>
        <fullName evidence="3">HipA-like C-terminal domain-containing protein</fullName>
    </recommendedName>
</protein>
<dbReference type="InterPro" id="IPR012893">
    <property type="entry name" value="HipA-like_C"/>
</dbReference>
<reference evidence="4 5" key="1">
    <citation type="submission" date="2023-07" db="EMBL/GenBank/DDBJ databases">
        <title>Closed genoem sequence of Methanomicrococcus sp. Hf6.</title>
        <authorList>
            <person name="Poehlein A."/>
            <person name="Protasov E."/>
            <person name="Platt K."/>
            <person name="Reeh H."/>
            <person name="Daniel R."/>
            <person name="Brune A."/>
        </authorList>
    </citation>
    <scope>NUCLEOTIDE SEQUENCE [LARGE SCALE GENOMIC DNA]</scope>
    <source>
        <strain evidence="4 5">Hf6</strain>
    </source>
</reference>
<dbReference type="Gene3D" id="1.10.1070.20">
    <property type="match status" value="1"/>
</dbReference>
<dbReference type="PANTHER" id="PTHR37419">
    <property type="entry name" value="SERINE/THREONINE-PROTEIN KINASE TOXIN HIPA"/>
    <property type="match status" value="1"/>
</dbReference>
<evidence type="ECO:0000259" key="3">
    <source>
        <dbReference type="Pfam" id="PF07804"/>
    </source>
</evidence>
<dbReference type="KEGG" id="mehf:MmiHf6_02110"/>
<dbReference type="AlphaFoldDB" id="A0AA96UYH2"/>
<feature type="domain" description="HipA-like C-terminal" evidence="3">
    <location>
        <begin position="65"/>
        <end position="293"/>
    </location>
</feature>
<dbReference type="EMBL" id="CP131059">
    <property type="protein sequence ID" value="WNY22919.1"/>
    <property type="molecule type" value="Genomic_DNA"/>
</dbReference>
<dbReference type="Pfam" id="PF07804">
    <property type="entry name" value="HipA_C"/>
    <property type="match status" value="1"/>
</dbReference>
<dbReference type="GeneID" id="85194657"/>
<dbReference type="InterPro" id="IPR052028">
    <property type="entry name" value="HipA_Ser/Thr_kinase"/>
</dbReference>
<dbReference type="RefSeq" id="WP_316557897.1">
    <property type="nucleotide sequence ID" value="NZ_CP131059.1"/>
</dbReference>
<organism evidence="4 5">
    <name type="scientific">Methanimicrococcus hongohii</name>
    <dbReference type="NCBI Taxonomy" id="3028295"/>
    <lineage>
        <taxon>Archaea</taxon>
        <taxon>Methanobacteriati</taxon>
        <taxon>Methanobacteriota</taxon>
        <taxon>Stenosarchaea group</taxon>
        <taxon>Methanomicrobia</taxon>
        <taxon>Methanosarcinales</taxon>
        <taxon>Methanosarcinaceae</taxon>
        <taxon>Methanimicrococcus</taxon>
    </lineage>
</organism>
<evidence type="ECO:0000313" key="5">
    <source>
        <dbReference type="Proteomes" id="UP001302978"/>
    </source>
</evidence>
<gene>
    <name evidence="4" type="ORF">MmiHf6_02110</name>
</gene>
<evidence type="ECO:0000313" key="4">
    <source>
        <dbReference type="EMBL" id="WNY22919.1"/>
    </source>
</evidence>
<dbReference type="GO" id="GO:0005829">
    <property type="term" value="C:cytosol"/>
    <property type="evidence" value="ECO:0007669"/>
    <property type="project" value="TreeGrafter"/>
</dbReference>
<keyword evidence="1" id="KW-0808">Transferase</keyword>
<keyword evidence="2" id="KW-0418">Kinase</keyword>
<dbReference type="Proteomes" id="UP001302978">
    <property type="component" value="Chromosome"/>
</dbReference>
<dbReference type="PANTHER" id="PTHR37419:SF1">
    <property type="entry name" value="SERINE_THREONINE-PROTEIN KINASE TOXIN HIPA"/>
    <property type="match status" value="1"/>
</dbReference>
<evidence type="ECO:0000256" key="2">
    <source>
        <dbReference type="ARBA" id="ARBA00022777"/>
    </source>
</evidence>
<sequence>MSKCLFCYLEFKEEDLKNEKTAEKMPDFHPACSKKIFGTKTPPILPYTKNEISELALDVIRSHTAVTGAQPKLSLDLEKGEKNAPKRFTIAGLWGKYILKPQTEAYQNLPEFEDLTMHLAELSKIKVVPHSLIRFEDGSLCYITKRIDRDENGIRINMEDMCQLTKRLTEDKYKGSYEQIAKQIQQFSETPGLDLIDFASQLIFCFLTGNSDMHLKNFSLIEYENGYKMTEAYDMLPTNIILPEEDTEETALLLNGIKKKITKEDFEKSFQTMKIDSKSVENIFKNFKETIPMWFDFIDKSFLPDEMKEKYKLLIKERAQRLELLQLI</sequence>